<dbReference type="PRINTS" id="PR00248">
    <property type="entry name" value="GPCRMGR"/>
</dbReference>
<feature type="chain" id="PRO_5044741465" description="G-protein coupled receptors family 3 profile domain-containing protein" evidence="12">
    <location>
        <begin position="23"/>
        <end position="1013"/>
    </location>
</feature>
<evidence type="ECO:0000313" key="15">
    <source>
        <dbReference type="Proteomes" id="UP001519460"/>
    </source>
</evidence>
<keyword evidence="5" id="KW-0297">G-protein coupled receptor</keyword>
<evidence type="ECO:0000256" key="10">
    <source>
        <dbReference type="SAM" id="MobiDB-lite"/>
    </source>
</evidence>
<evidence type="ECO:0000256" key="1">
    <source>
        <dbReference type="ARBA" id="ARBA00004651"/>
    </source>
</evidence>
<dbReference type="InterPro" id="IPR028082">
    <property type="entry name" value="Peripla_BP_I"/>
</dbReference>
<dbReference type="InterPro" id="IPR038550">
    <property type="entry name" value="GPCR_3_9-Cys_sf"/>
</dbReference>
<feature type="transmembrane region" description="Helical" evidence="11">
    <location>
        <begin position="629"/>
        <end position="645"/>
    </location>
</feature>
<dbReference type="Gene3D" id="2.10.50.30">
    <property type="entry name" value="GPCR, family 3, nine cysteines domain"/>
    <property type="match status" value="1"/>
</dbReference>
<organism evidence="14 15">
    <name type="scientific">Batillaria attramentaria</name>
    <dbReference type="NCBI Taxonomy" id="370345"/>
    <lineage>
        <taxon>Eukaryota</taxon>
        <taxon>Metazoa</taxon>
        <taxon>Spiralia</taxon>
        <taxon>Lophotrochozoa</taxon>
        <taxon>Mollusca</taxon>
        <taxon>Gastropoda</taxon>
        <taxon>Caenogastropoda</taxon>
        <taxon>Sorbeoconcha</taxon>
        <taxon>Cerithioidea</taxon>
        <taxon>Batillariidae</taxon>
        <taxon>Batillaria</taxon>
    </lineage>
</organism>
<evidence type="ECO:0000313" key="14">
    <source>
        <dbReference type="EMBL" id="KAK7502054.1"/>
    </source>
</evidence>
<dbReference type="Proteomes" id="UP001519460">
    <property type="component" value="Unassembled WGS sequence"/>
</dbReference>
<dbReference type="Pfam" id="PF01094">
    <property type="entry name" value="ANF_receptor"/>
    <property type="match status" value="1"/>
</dbReference>
<feature type="transmembrane region" description="Helical" evidence="11">
    <location>
        <begin position="834"/>
        <end position="854"/>
    </location>
</feature>
<dbReference type="InterPro" id="IPR017978">
    <property type="entry name" value="GPCR_3_C"/>
</dbReference>
<dbReference type="GO" id="GO:0004930">
    <property type="term" value="F:G protein-coupled receptor activity"/>
    <property type="evidence" value="ECO:0007669"/>
    <property type="project" value="UniProtKB-KW"/>
</dbReference>
<feature type="signal peptide" evidence="12">
    <location>
        <begin position="1"/>
        <end position="22"/>
    </location>
</feature>
<evidence type="ECO:0000256" key="8">
    <source>
        <dbReference type="ARBA" id="ARBA00023180"/>
    </source>
</evidence>
<keyword evidence="8" id="KW-0325">Glycoprotein</keyword>
<keyword evidence="15" id="KW-1185">Reference proteome</keyword>
<keyword evidence="9" id="KW-0807">Transducer</keyword>
<dbReference type="Gene3D" id="3.40.50.2300">
    <property type="match status" value="2"/>
</dbReference>
<evidence type="ECO:0000256" key="7">
    <source>
        <dbReference type="ARBA" id="ARBA00023170"/>
    </source>
</evidence>
<feature type="domain" description="G-protein coupled receptors family 3 profile" evidence="13">
    <location>
        <begin position="629"/>
        <end position="925"/>
    </location>
</feature>
<evidence type="ECO:0000256" key="3">
    <source>
        <dbReference type="ARBA" id="ARBA00022692"/>
    </source>
</evidence>
<name>A0ABD0LQT5_9CAEN</name>
<dbReference type="InterPro" id="IPR050726">
    <property type="entry name" value="mGluR"/>
</dbReference>
<dbReference type="EMBL" id="JACVVK020000028">
    <property type="protein sequence ID" value="KAK7502054.1"/>
    <property type="molecule type" value="Genomic_DNA"/>
</dbReference>
<evidence type="ECO:0000256" key="11">
    <source>
        <dbReference type="SAM" id="Phobius"/>
    </source>
</evidence>
<feature type="transmembrane region" description="Helical" evidence="11">
    <location>
        <begin position="690"/>
        <end position="713"/>
    </location>
</feature>
<evidence type="ECO:0000256" key="2">
    <source>
        <dbReference type="ARBA" id="ARBA00022475"/>
    </source>
</evidence>
<evidence type="ECO:0000256" key="12">
    <source>
        <dbReference type="SAM" id="SignalP"/>
    </source>
</evidence>
<dbReference type="Pfam" id="PF00003">
    <property type="entry name" value="7tm_3"/>
    <property type="match status" value="2"/>
</dbReference>
<keyword evidence="12" id="KW-0732">Signal</keyword>
<keyword evidence="3 11" id="KW-0812">Transmembrane</keyword>
<dbReference type="GO" id="GO:0005886">
    <property type="term" value="C:plasma membrane"/>
    <property type="evidence" value="ECO:0007669"/>
    <property type="project" value="UniProtKB-SubCell"/>
</dbReference>
<accession>A0ABD0LQT5</accession>
<comment type="subcellular location">
    <subcellularLocation>
        <location evidence="1">Cell membrane</location>
        <topology evidence="1">Multi-pass membrane protein</topology>
    </subcellularLocation>
</comment>
<keyword evidence="2" id="KW-1003">Cell membrane</keyword>
<dbReference type="InterPro" id="IPR000337">
    <property type="entry name" value="GPCR_3"/>
</dbReference>
<dbReference type="SUPFAM" id="SSF53822">
    <property type="entry name" value="Periplasmic binding protein-like I"/>
    <property type="match status" value="1"/>
</dbReference>
<keyword evidence="6 11" id="KW-0472">Membrane</keyword>
<dbReference type="PROSITE" id="PS50259">
    <property type="entry name" value="G_PROTEIN_RECEP_F3_4"/>
    <property type="match status" value="1"/>
</dbReference>
<dbReference type="PROSITE" id="PS51257">
    <property type="entry name" value="PROKAR_LIPOPROTEIN"/>
    <property type="match status" value="1"/>
</dbReference>
<feature type="compositionally biased region" description="Basic and acidic residues" evidence="10">
    <location>
        <begin position="721"/>
        <end position="775"/>
    </location>
</feature>
<keyword evidence="7" id="KW-0675">Receptor</keyword>
<protein>
    <recommendedName>
        <fullName evidence="13">G-protein coupled receptors family 3 profile domain-containing protein</fullName>
    </recommendedName>
</protein>
<dbReference type="FunFam" id="3.40.50.2300:FF:000145">
    <property type="entry name" value="Glutamate receptor, metabotropic"/>
    <property type="match status" value="1"/>
</dbReference>
<evidence type="ECO:0000256" key="5">
    <source>
        <dbReference type="ARBA" id="ARBA00023040"/>
    </source>
</evidence>
<feature type="transmembrane region" description="Helical" evidence="11">
    <location>
        <begin position="783"/>
        <end position="803"/>
    </location>
</feature>
<dbReference type="AlphaFoldDB" id="A0ABD0LQT5"/>
<feature type="transmembrane region" description="Helical" evidence="11">
    <location>
        <begin position="898"/>
        <end position="917"/>
    </location>
</feature>
<evidence type="ECO:0000256" key="9">
    <source>
        <dbReference type="ARBA" id="ARBA00023224"/>
    </source>
</evidence>
<feature type="transmembrane region" description="Helical" evidence="11">
    <location>
        <begin position="866"/>
        <end position="886"/>
    </location>
</feature>
<dbReference type="CDD" id="cd13953">
    <property type="entry name" value="7tm_classC_mGluR-like"/>
    <property type="match status" value="1"/>
</dbReference>
<dbReference type="PANTHER" id="PTHR24060">
    <property type="entry name" value="METABOTROPIC GLUTAMATE RECEPTOR"/>
    <property type="match status" value="1"/>
</dbReference>
<proteinExistence type="predicted"/>
<evidence type="ECO:0000256" key="6">
    <source>
        <dbReference type="ARBA" id="ARBA00023136"/>
    </source>
</evidence>
<comment type="caution">
    <text evidence="14">The sequence shown here is derived from an EMBL/GenBank/DDBJ whole genome shotgun (WGS) entry which is preliminary data.</text>
</comment>
<evidence type="ECO:0000256" key="4">
    <source>
        <dbReference type="ARBA" id="ARBA00022989"/>
    </source>
</evidence>
<keyword evidence="4 11" id="KW-1133">Transmembrane helix</keyword>
<sequence length="1013" mass="110404">MERIPMIVTLLAALLSTSCVNAEDIRTVEGLPMTFYAQDGDVVIGATFPIHQYSEHSPCGTELRELTSLQKTQAFVFAVEQINKNPAILPNLTLGFAIADDCSKDTTAMARALHFVQTVPSSGHVTSARAAGSGQNSTTGQQTTVTFFQPASTGSPSQAPLAGLGNMSHDGARITMEGFPGLDVVGVVGTESSPSTIHMASVLSLFHVPMLSYIATSPLLSNREKFPYFARIVPSDSNQGKVIATVLQRLNWTYVSIVYSAGSYGSQGLRAVTRAMEDTGACLASVIEVHQDFKKEQYDRIVTQLQQTPRAQAVVLFADLATCRNLFGAVARTNSQNSFTWVGSDALAGSLQDFKDFEQLVQGTITVNIHTKTSISFNRYFQSLTSRNCTNPWFRDFLEASYNCSFTSSGKNSNTCPEDLSFDQSSYKPEFTTSLIIDAVNVYAHALDSLLSGCNSSSESDLRDCFRGEELFPAILRTSFDGESGPIRFDSGGDGETTYTIQTLARLQDGTYDLLEVGRWDMRSQILQAWNPDDITWREELLVDVDGNPVKIPRSACSPECGVGEEAVEQPQARVTLTSPRCCWKCERCPSNTSFTWPDPDTRTRCDPIPPSNAGLLHSTGPAVPCADVVLLGVAVTVLSVYARNDRHHLIRASGRPLCYVAMAGVICSCFGVMFFAPNVTWVSCTASHVMFHLAFTVSYAPMVVRSYVIYRLHQSKSSQRRRESESEARSRADSRGRGEESHGGEGRRGKDGDGGRTDRGGRRGTGGDRMERHQGPTVKCQGIFTAVFILTQAGLASLSHVMNPDDVMTWMPSLSKRYVVTACVHKAIHGCPWASVSVTFNLLLLVTCAYLGFRTRRVQANFHESRWLSLGVFSASITWAIVLLTHLQVSAPHLDSLLLSVFMMLNAVIVLSCVFAPKLYAVYFMDPVTSPLGSRDSRETGSTTWRGLSRARRVAPATLDTIAPLKNATFEGSRTENDAVREAKAGRGDSSIIVPSTSGVVHRAGPTYALKP</sequence>
<evidence type="ECO:0000259" key="13">
    <source>
        <dbReference type="PROSITE" id="PS50259"/>
    </source>
</evidence>
<dbReference type="InterPro" id="IPR001828">
    <property type="entry name" value="ANF_lig-bd_rcpt"/>
</dbReference>
<feature type="region of interest" description="Disordered" evidence="10">
    <location>
        <begin position="719"/>
        <end position="775"/>
    </location>
</feature>
<feature type="transmembrane region" description="Helical" evidence="11">
    <location>
        <begin position="657"/>
        <end position="678"/>
    </location>
</feature>
<reference evidence="14 15" key="1">
    <citation type="journal article" date="2023" name="Sci. Data">
        <title>Genome assembly of the Korean intertidal mud-creeper Batillaria attramentaria.</title>
        <authorList>
            <person name="Patra A.K."/>
            <person name="Ho P.T."/>
            <person name="Jun S."/>
            <person name="Lee S.J."/>
            <person name="Kim Y."/>
            <person name="Won Y.J."/>
        </authorList>
    </citation>
    <scope>NUCLEOTIDE SEQUENCE [LARGE SCALE GENOMIC DNA]</scope>
    <source>
        <strain evidence="14">Wonlab-2016</strain>
    </source>
</reference>
<gene>
    <name evidence="14" type="ORF">BaRGS_00006806</name>
</gene>